<keyword evidence="6" id="KW-1185">Reference proteome</keyword>
<sequence>MFYSSSVILPCRIIKDDENNFDESSIPLPVGQKRLTNVAVVRLKKHGVRFEIACYKNKVLSWRSGVLGYKLSHGIISLSHNKLSDEDLEDNEEEPQPHGTAEEEEESEIVESDLEFKDGRPFCRGHRRKRDAAQDAKAKAMEAISEGKPDEAIEYLTQAILLNLTSAIIYCVYKMKKPNAAIRDANAALEINPNLAKGYKSYGMAWAMVGLNPMHNKIKEHRRKYEKLGKE</sequence>
<evidence type="ECO:0000259" key="4">
    <source>
        <dbReference type="Pfam" id="PF01172"/>
    </source>
</evidence>
<feature type="region of interest" description="Disordered" evidence="3">
    <location>
        <begin position="83"/>
        <end position="110"/>
    </location>
</feature>
<dbReference type="Gene3D" id="1.25.40.10">
    <property type="entry name" value="Tetratricopeptide repeat domain"/>
    <property type="match status" value="1"/>
</dbReference>
<evidence type="ECO:0000256" key="2">
    <source>
        <dbReference type="ARBA" id="ARBA00022803"/>
    </source>
</evidence>
<evidence type="ECO:0000256" key="3">
    <source>
        <dbReference type="SAM" id="MobiDB-lite"/>
    </source>
</evidence>
<dbReference type="Proteomes" id="UP000306102">
    <property type="component" value="Unassembled WGS sequence"/>
</dbReference>
<dbReference type="InterPro" id="IPR036786">
    <property type="entry name" value="Ribosome_mat_SBDS_N_sf"/>
</dbReference>
<dbReference type="Pfam" id="PF01172">
    <property type="entry name" value="SBDS_N"/>
    <property type="match status" value="1"/>
</dbReference>
<proteinExistence type="predicted"/>
<comment type="caution">
    <text evidence="5">The sequence shown here is derived from an EMBL/GenBank/DDBJ whole genome shotgun (WGS) entry which is preliminary data.</text>
</comment>
<dbReference type="SUPFAM" id="SSF89895">
    <property type="entry name" value="FYSH domain"/>
    <property type="match status" value="1"/>
</dbReference>
<dbReference type="PANTHER" id="PTHR45883:SF2">
    <property type="entry name" value="HSC70-INTERACTING PROTEIN"/>
    <property type="match status" value="1"/>
</dbReference>
<dbReference type="AlphaFoldDB" id="A0A4S4D0R3"/>
<keyword evidence="2" id="KW-0802">TPR repeat</keyword>
<accession>A0A4S4D0R3</accession>
<dbReference type="InterPro" id="IPR019783">
    <property type="entry name" value="SDO1/SBDS_N"/>
</dbReference>
<dbReference type="GO" id="GO:0030544">
    <property type="term" value="F:Hsp70 protein binding"/>
    <property type="evidence" value="ECO:0007669"/>
    <property type="project" value="TreeGrafter"/>
</dbReference>
<evidence type="ECO:0000256" key="1">
    <source>
        <dbReference type="ARBA" id="ARBA00022737"/>
    </source>
</evidence>
<reference evidence="5 6" key="1">
    <citation type="journal article" date="2018" name="Proc. Natl. Acad. Sci. U.S.A.">
        <title>Draft genome sequence of Camellia sinensis var. sinensis provides insights into the evolution of the tea genome and tea quality.</title>
        <authorList>
            <person name="Wei C."/>
            <person name="Yang H."/>
            <person name="Wang S."/>
            <person name="Zhao J."/>
            <person name="Liu C."/>
            <person name="Gao L."/>
            <person name="Xia E."/>
            <person name="Lu Y."/>
            <person name="Tai Y."/>
            <person name="She G."/>
            <person name="Sun J."/>
            <person name="Cao H."/>
            <person name="Tong W."/>
            <person name="Gao Q."/>
            <person name="Li Y."/>
            <person name="Deng W."/>
            <person name="Jiang X."/>
            <person name="Wang W."/>
            <person name="Chen Q."/>
            <person name="Zhang S."/>
            <person name="Li H."/>
            <person name="Wu J."/>
            <person name="Wang P."/>
            <person name="Li P."/>
            <person name="Shi C."/>
            <person name="Zheng F."/>
            <person name="Jian J."/>
            <person name="Huang B."/>
            <person name="Shan D."/>
            <person name="Shi M."/>
            <person name="Fang C."/>
            <person name="Yue Y."/>
            <person name="Li F."/>
            <person name="Li D."/>
            <person name="Wei S."/>
            <person name="Han B."/>
            <person name="Jiang C."/>
            <person name="Yin Y."/>
            <person name="Xia T."/>
            <person name="Zhang Z."/>
            <person name="Bennetzen J.L."/>
            <person name="Zhao S."/>
            <person name="Wan X."/>
        </authorList>
    </citation>
    <scope>NUCLEOTIDE SEQUENCE [LARGE SCALE GENOMIC DNA]</scope>
    <source>
        <strain evidence="6">cv. Shuchazao</strain>
        <tissue evidence="5">Leaf</tissue>
    </source>
</reference>
<protein>
    <recommendedName>
        <fullName evidence="4">Ribosome maturation protein SDO1/SBDS N-terminal domain-containing protein</fullName>
    </recommendedName>
</protein>
<dbReference type="InterPro" id="IPR011990">
    <property type="entry name" value="TPR-like_helical_dom_sf"/>
</dbReference>
<evidence type="ECO:0000313" key="6">
    <source>
        <dbReference type="Proteomes" id="UP000306102"/>
    </source>
</evidence>
<gene>
    <name evidence="5" type="ORF">TEA_015268</name>
</gene>
<dbReference type="GO" id="GO:0000118">
    <property type="term" value="C:histone deacetylase complex"/>
    <property type="evidence" value="ECO:0007669"/>
    <property type="project" value="TreeGrafter"/>
</dbReference>
<keyword evidence="1" id="KW-0677">Repeat</keyword>
<organism evidence="5 6">
    <name type="scientific">Camellia sinensis var. sinensis</name>
    <name type="common">China tea</name>
    <dbReference type="NCBI Taxonomy" id="542762"/>
    <lineage>
        <taxon>Eukaryota</taxon>
        <taxon>Viridiplantae</taxon>
        <taxon>Streptophyta</taxon>
        <taxon>Embryophyta</taxon>
        <taxon>Tracheophyta</taxon>
        <taxon>Spermatophyta</taxon>
        <taxon>Magnoliopsida</taxon>
        <taxon>eudicotyledons</taxon>
        <taxon>Gunneridae</taxon>
        <taxon>Pentapetalae</taxon>
        <taxon>asterids</taxon>
        <taxon>Ericales</taxon>
        <taxon>Theaceae</taxon>
        <taxon>Camellia</taxon>
    </lineage>
</organism>
<dbReference type="Gene3D" id="3.30.1250.10">
    <property type="entry name" value="Ribosome maturation protein SBDS, N-terminal domain"/>
    <property type="match status" value="1"/>
</dbReference>
<dbReference type="EMBL" id="SDRB02013208">
    <property type="protein sequence ID" value="THF95658.1"/>
    <property type="molecule type" value="Genomic_DNA"/>
</dbReference>
<name>A0A4S4D0R3_CAMSN</name>
<dbReference type="PANTHER" id="PTHR45883">
    <property type="entry name" value="HSC70-INTERACTING PROTEIN"/>
    <property type="match status" value="1"/>
</dbReference>
<dbReference type="STRING" id="542762.A0A4S4D0R3"/>
<evidence type="ECO:0000313" key="5">
    <source>
        <dbReference type="EMBL" id="THF95658.1"/>
    </source>
</evidence>
<dbReference type="SUPFAM" id="SSF48452">
    <property type="entry name" value="TPR-like"/>
    <property type="match status" value="1"/>
</dbReference>
<feature type="domain" description="Ribosome maturation protein SDO1/SBDS N-terminal" evidence="4">
    <location>
        <begin position="37"/>
        <end position="66"/>
    </location>
</feature>